<dbReference type="KEGG" id="ccin:107268298"/>
<evidence type="ECO:0000313" key="2">
    <source>
        <dbReference type="Proteomes" id="UP000694920"/>
    </source>
</evidence>
<dbReference type="Proteomes" id="UP000694920">
    <property type="component" value="Unplaced"/>
</dbReference>
<name>A0AAJ7FKK2_CEPCN</name>
<protein>
    <submittedName>
        <fullName evidence="3">Uncharacterized protein LOC107268298</fullName>
    </submittedName>
</protein>
<dbReference type="GeneID" id="107268298"/>
<evidence type="ECO:0000256" key="1">
    <source>
        <dbReference type="SAM" id="MobiDB-lite"/>
    </source>
</evidence>
<dbReference type="InterPro" id="IPR008042">
    <property type="entry name" value="Retrotrans_Pao"/>
</dbReference>
<feature type="region of interest" description="Disordered" evidence="1">
    <location>
        <begin position="70"/>
        <end position="93"/>
    </location>
</feature>
<dbReference type="PANTHER" id="PTHR47331:SF1">
    <property type="entry name" value="GAG-LIKE PROTEIN"/>
    <property type="match status" value="1"/>
</dbReference>
<gene>
    <name evidence="3" type="primary">LOC107268298</name>
</gene>
<dbReference type="RefSeq" id="XP_015596422.1">
    <property type="nucleotide sequence ID" value="XM_015740936.1"/>
</dbReference>
<dbReference type="InterPro" id="IPR021109">
    <property type="entry name" value="Peptidase_aspartic_dom_sf"/>
</dbReference>
<feature type="compositionally biased region" description="Polar residues" evidence="1">
    <location>
        <begin position="71"/>
        <end position="84"/>
    </location>
</feature>
<organism evidence="2 3">
    <name type="scientific">Cephus cinctus</name>
    <name type="common">Wheat stem sawfly</name>
    <dbReference type="NCBI Taxonomy" id="211228"/>
    <lineage>
        <taxon>Eukaryota</taxon>
        <taxon>Metazoa</taxon>
        <taxon>Ecdysozoa</taxon>
        <taxon>Arthropoda</taxon>
        <taxon>Hexapoda</taxon>
        <taxon>Insecta</taxon>
        <taxon>Pterygota</taxon>
        <taxon>Neoptera</taxon>
        <taxon>Endopterygota</taxon>
        <taxon>Hymenoptera</taxon>
        <taxon>Cephoidea</taxon>
        <taxon>Cephidae</taxon>
        <taxon>Cephus</taxon>
    </lineage>
</organism>
<evidence type="ECO:0000313" key="3">
    <source>
        <dbReference type="RefSeq" id="XP_015596422.1"/>
    </source>
</evidence>
<proteinExistence type="predicted"/>
<keyword evidence="2" id="KW-1185">Reference proteome</keyword>
<sequence length="717" mass="81623">MLDTVLKHMRALKALKRPTDQWDYVMIYLVTSRLDPLTSKEWETSIKKGEIPKFTELTDFLAQRCRALEASSRTQKGPSNPTKQGKSDQGKSTKVHVATTNVMCAFCEKHHPIYRCNEFVQLKVEQWIKEAKTPTTAGTHSKKAPTASVSLAAVRRKGQVLLATTVVNVVDSKGNPRPCRALLDCGSQSRFITTNCVEKLGLKQFGMHIPISGLEELSMQTRKLAKITIQSRVKGYQARLDCLVIEKITQFLPASQLDVEELQIPDGITLADPEFNQPSAVDLLIGAEIYFELLCNRKIKLAEDQPIWQKTVLGWIVSGKFAMKMPPRKDIKAQLGRSIHRNATNENKQLQNLPESRNTALQRFTMLERKLERRPQLKKEYSDFIHEYLKLGHMRELGNDSPSWDIRPHFYLPHHCVIKETTTTTRLRVVFDASSKTTSGISLNDSMFVGFVLQEDLFSILLRFRSFEYALTADIAKRYRQILVDETQVPLQRIVWRDQITDDIKTYELLTLTYETAPASFLATKWASNNRDLLEDATGSSTTCAILELNKDGTSKTLGVKWNPTKDVLQYAISIELLRTSSHTKRSILSDIHTEWSDYVMKIQALNGLTIPRKITVTGPDVRLELHGFCDASERAYGACVYMRSSLSIEFLQLCRAQLLTHLMSNVKKALEVVIISTYYWTDSSIVLHWIQARNKKLPVFVAHRIGEIQEMTSINE</sequence>
<dbReference type="Gene3D" id="2.40.70.10">
    <property type="entry name" value="Acid Proteases"/>
    <property type="match status" value="1"/>
</dbReference>
<reference evidence="3" key="1">
    <citation type="submission" date="2025-08" db="UniProtKB">
        <authorList>
            <consortium name="RefSeq"/>
        </authorList>
    </citation>
    <scope>IDENTIFICATION</scope>
</reference>
<dbReference type="AlphaFoldDB" id="A0AAJ7FKK2"/>
<dbReference type="SUPFAM" id="SSF56672">
    <property type="entry name" value="DNA/RNA polymerases"/>
    <property type="match status" value="1"/>
</dbReference>
<dbReference type="GO" id="GO:0071897">
    <property type="term" value="P:DNA biosynthetic process"/>
    <property type="evidence" value="ECO:0007669"/>
    <property type="project" value="UniProtKB-ARBA"/>
</dbReference>
<dbReference type="InterPro" id="IPR043502">
    <property type="entry name" value="DNA/RNA_pol_sf"/>
</dbReference>
<dbReference type="PANTHER" id="PTHR47331">
    <property type="entry name" value="PHD-TYPE DOMAIN-CONTAINING PROTEIN"/>
    <property type="match status" value="1"/>
</dbReference>
<accession>A0AAJ7FKK2</accession>
<dbReference type="Pfam" id="PF05380">
    <property type="entry name" value="Peptidase_A17"/>
    <property type="match status" value="1"/>
</dbReference>